<accession>A0ABW5EXQ1</accession>
<name>A0ABW5EXQ1_9BURK</name>
<dbReference type="InterPro" id="IPR036514">
    <property type="entry name" value="SGNH_hydro_sf"/>
</dbReference>
<evidence type="ECO:0000313" key="3">
    <source>
        <dbReference type="Proteomes" id="UP001597287"/>
    </source>
</evidence>
<dbReference type="RefSeq" id="WP_380105458.1">
    <property type="nucleotide sequence ID" value="NZ_JBHSIH010000001.1"/>
</dbReference>
<evidence type="ECO:0000313" key="2">
    <source>
        <dbReference type="EMBL" id="MFD2322616.1"/>
    </source>
</evidence>
<dbReference type="Gene3D" id="3.40.50.1110">
    <property type="entry name" value="SGNH hydrolase"/>
    <property type="match status" value="1"/>
</dbReference>
<dbReference type="EMBL" id="JBHUIG010000042">
    <property type="protein sequence ID" value="MFD2322616.1"/>
    <property type="molecule type" value="Genomic_DNA"/>
</dbReference>
<dbReference type="InterPro" id="IPR013830">
    <property type="entry name" value="SGNH_hydro"/>
</dbReference>
<organism evidence="2 3">
    <name type="scientific">Delftia deserti</name>
    <dbReference type="NCBI Taxonomy" id="1651218"/>
    <lineage>
        <taxon>Bacteria</taxon>
        <taxon>Pseudomonadati</taxon>
        <taxon>Pseudomonadota</taxon>
        <taxon>Betaproteobacteria</taxon>
        <taxon>Burkholderiales</taxon>
        <taxon>Comamonadaceae</taxon>
        <taxon>Delftia</taxon>
    </lineage>
</organism>
<sequence>MLTRRPLVVVAGGIAELPAGDTLQLDAASGSRFLGGFSRWTTAKARGSSSPARFAVIGDSNVAGEGAGSGPRGLTGGAAASFPRRLANALGFQTASFFGDQNITVSPAVALATYDPRLSLGSGWAPDASVSSIVGGRFLVAAAGSSGKLAFAPGSSITGFRLWYPTLSGLNTALSVAVDGTTIDTINQSSSPSIAHRDYTVSPGMHTISIGVGATGSAFVSGIECWDGSAAPVLLQGGFCTARAADLNVASNPWNSRPGATALAPDYALLYCTINDAIASTDVAAYYADTEALVRSLAATADGCLCVGFPASTAAVTSGRYDAYAQALRSIAADANWSYFDARAVLGRSYTVASAKGYAFDNYHPSPAGAQALADGLYAFLAPHL</sequence>
<dbReference type="Pfam" id="PF13472">
    <property type="entry name" value="Lipase_GDSL_2"/>
    <property type="match status" value="1"/>
</dbReference>
<dbReference type="SUPFAM" id="SSF52266">
    <property type="entry name" value="SGNH hydrolase"/>
    <property type="match status" value="1"/>
</dbReference>
<comment type="caution">
    <text evidence="2">The sequence shown here is derived from an EMBL/GenBank/DDBJ whole genome shotgun (WGS) entry which is preliminary data.</text>
</comment>
<reference evidence="3" key="1">
    <citation type="journal article" date="2019" name="Int. J. Syst. Evol. Microbiol.">
        <title>The Global Catalogue of Microorganisms (GCM) 10K type strain sequencing project: providing services to taxonomists for standard genome sequencing and annotation.</title>
        <authorList>
            <consortium name="The Broad Institute Genomics Platform"/>
            <consortium name="The Broad Institute Genome Sequencing Center for Infectious Disease"/>
            <person name="Wu L."/>
            <person name="Ma J."/>
        </authorList>
    </citation>
    <scope>NUCLEOTIDE SEQUENCE [LARGE SCALE GENOMIC DNA]</scope>
    <source>
        <strain evidence="3">CCUG 62793</strain>
    </source>
</reference>
<protein>
    <submittedName>
        <fullName evidence="2">GDSL-type esterase/lipase family protein</fullName>
    </submittedName>
</protein>
<dbReference type="Proteomes" id="UP001597287">
    <property type="component" value="Unassembled WGS sequence"/>
</dbReference>
<evidence type="ECO:0000259" key="1">
    <source>
        <dbReference type="Pfam" id="PF13472"/>
    </source>
</evidence>
<gene>
    <name evidence="2" type="ORF">ACFSPV_28460</name>
</gene>
<proteinExistence type="predicted"/>
<feature type="domain" description="SGNH hydrolase-type esterase" evidence="1">
    <location>
        <begin position="253"/>
        <end position="372"/>
    </location>
</feature>
<keyword evidence="3" id="KW-1185">Reference proteome</keyword>